<name>A0A2K3UX41_9DEIO</name>
<keyword evidence="2" id="KW-1185">Reference proteome</keyword>
<dbReference type="Proteomes" id="UP000236379">
    <property type="component" value="Unassembled WGS sequence"/>
</dbReference>
<comment type="caution">
    <text evidence="1">The sequence shown here is derived from an EMBL/GenBank/DDBJ whole genome shotgun (WGS) entry which is preliminary data.</text>
</comment>
<dbReference type="AlphaFoldDB" id="A0A2K3UX41"/>
<dbReference type="RefSeq" id="WP_103311555.1">
    <property type="nucleotide sequence ID" value="NZ_PPPD01000001.1"/>
</dbReference>
<evidence type="ECO:0000313" key="1">
    <source>
        <dbReference type="EMBL" id="PNY81112.1"/>
    </source>
</evidence>
<dbReference type="EMBL" id="PPPD01000001">
    <property type="protein sequence ID" value="PNY81112.1"/>
    <property type="molecule type" value="Genomic_DNA"/>
</dbReference>
<sequence length="103" mass="11588">MMNVTSPRRVGHRVVRRAARPPSTLRLPVPLAAPATPARPPTLWQRLRQWLWPRLTPEQRYARFLRFSSGALPEVVSIGSHPFLLSGAAPTHLRGQRAQSDLP</sequence>
<gene>
    <name evidence="1" type="ORF">CVO96_06730</name>
</gene>
<reference evidence="1 2" key="1">
    <citation type="submission" date="2018-01" db="EMBL/GenBank/DDBJ databases">
        <title>Deinococcus koreensis sp. nov., a radiation-resistant bacterium isolated from river water.</title>
        <authorList>
            <person name="Choi A."/>
        </authorList>
    </citation>
    <scope>NUCLEOTIDE SEQUENCE [LARGE SCALE GENOMIC DNA]</scope>
    <source>
        <strain evidence="1 2">SJW1-2</strain>
    </source>
</reference>
<organism evidence="1 2">
    <name type="scientific">Deinococcus koreensis</name>
    <dbReference type="NCBI Taxonomy" id="2054903"/>
    <lineage>
        <taxon>Bacteria</taxon>
        <taxon>Thermotogati</taxon>
        <taxon>Deinococcota</taxon>
        <taxon>Deinococci</taxon>
        <taxon>Deinococcales</taxon>
        <taxon>Deinococcaceae</taxon>
        <taxon>Deinococcus</taxon>
    </lineage>
</organism>
<protein>
    <submittedName>
        <fullName evidence="1">Uncharacterized protein</fullName>
    </submittedName>
</protein>
<accession>A0A2K3UX41</accession>
<evidence type="ECO:0000313" key="2">
    <source>
        <dbReference type="Proteomes" id="UP000236379"/>
    </source>
</evidence>
<proteinExistence type="predicted"/>